<protein>
    <recommendedName>
        <fullName evidence="2">DUF4249 family protein</fullName>
    </recommendedName>
</protein>
<organism evidence="1">
    <name type="scientific">candidate division WOR-3 bacterium</name>
    <dbReference type="NCBI Taxonomy" id="2052148"/>
    <lineage>
        <taxon>Bacteria</taxon>
        <taxon>Bacteria division WOR-3</taxon>
    </lineage>
</organism>
<evidence type="ECO:0008006" key="2">
    <source>
        <dbReference type="Google" id="ProtNLM"/>
    </source>
</evidence>
<comment type="caution">
    <text evidence="1">The sequence shown here is derived from an EMBL/GenBank/DDBJ whole genome shotgun (WGS) entry which is preliminary data.</text>
</comment>
<dbReference type="AlphaFoldDB" id="A0A7V1EH17"/>
<reference evidence="1" key="1">
    <citation type="journal article" date="2020" name="mSystems">
        <title>Genome- and Community-Level Interaction Insights into Carbon Utilization and Element Cycling Functions of Hydrothermarchaeota in Hydrothermal Sediment.</title>
        <authorList>
            <person name="Zhou Z."/>
            <person name="Liu Y."/>
            <person name="Xu W."/>
            <person name="Pan J."/>
            <person name="Luo Z.H."/>
            <person name="Li M."/>
        </authorList>
    </citation>
    <scope>NUCLEOTIDE SEQUENCE [LARGE SCALE GENOMIC DNA]</scope>
    <source>
        <strain evidence="1">SpSt-258</strain>
    </source>
</reference>
<dbReference type="EMBL" id="DSKY01000003">
    <property type="protein sequence ID" value="HDY58110.1"/>
    <property type="molecule type" value="Genomic_DNA"/>
</dbReference>
<name>A0A7V1EH17_UNCW3</name>
<sequence length="248" mass="29174">MKRKNHQKLSIKIRWLIICALLFSFCVKNSEEYQPQLNVYCILRNDVPYQKVVVDRTYRMDEKAIYDLEDVQVILSGDGICDTLIEDYGGPGIFRTRDTFPVFAGKTYHLRVSAKGFDTLTGITTVPDSFYISYPRNGDTISGYCYLEIYRIQRGNWYYINFYYQDSILTLEQLIQVWNYTYYDIPGDYWVIDTGFYYARVSAVDTNFVEYYYLFSDSLPHCGVKNGLGLFGSFFTKSVRFYLRIPKD</sequence>
<gene>
    <name evidence="1" type="ORF">ENP86_00925</name>
</gene>
<proteinExistence type="predicted"/>
<accession>A0A7V1EH17</accession>
<evidence type="ECO:0000313" key="1">
    <source>
        <dbReference type="EMBL" id="HDY58110.1"/>
    </source>
</evidence>